<feature type="transmembrane region" description="Helical" evidence="16">
    <location>
        <begin position="522"/>
        <end position="547"/>
    </location>
</feature>
<keyword evidence="12 16" id="KW-1133">Transmembrane helix</keyword>
<dbReference type="FunFam" id="3.30.200.20:FF:000394">
    <property type="entry name" value="Leucine-rich repeat receptor-like protein kinase"/>
    <property type="match status" value="1"/>
</dbReference>
<evidence type="ECO:0000256" key="3">
    <source>
        <dbReference type="ARBA" id="ARBA00022553"/>
    </source>
</evidence>
<dbReference type="PROSITE" id="PS51450">
    <property type="entry name" value="LRR"/>
    <property type="match status" value="1"/>
</dbReference>
<dbReference type="SMART" id="SM00220">
    <property type="entry name" value="S_TKc"/>
    <property type="match status" value="1"/>
</dbReference>
<dbReference type="Pfam" id="PF00069">
    <property type="entry name" value="Pkinase"/>
    <property type="match status" value="1"/>
</dbReference>
<keyword evidence="2" id="KW-0723">Serine/threonine-protein kinase</keyword>
<feature type="binding site" evidence="15">
    <location>
        <position position="616"/>
    </location>
    <ligand>
        <name>ATP</name>
        <dbReference type="ChEBI" id="CHEBI:30616"/>
    </ligand>
</feature>
<keyword evidence="3" id="KW-0597">Phosphoprotein</keyword>
<dbReference type="Proteomes" id="UP000737018">
    <property type="component" value="Unassembled WGS sequence"/>
</dbReference>
<dbReference type="GO" id="GO:0016020">
    <property type="term" value="C:membrane"/>
    <property type="evidence" value="ECO:0007669"/>
    <property type="project" value="UniProtKB-SubCell"/>
</dbReference>
<feature type="domain" description="Protein kinase" evidence="17">
    <location>
        <begin position="589"/>
        <end position="860"/>
    </location>
</feature>
<keyword evidence="8" id="KW-0677">Repeat</keyword>
<dbReference type="Gene3D" id="3.30.200.20">
    <property type="entry name" value="Phosphorylase Kinase, domain 1"/>
    <property type="match status" value="1"/>
</dbReference>
<dbReference type="InterPro" id="IPR017441">
    <property type="entry name" value="Protein_kinase_ATP_BS"/>
</dbReference>
<evidence type="ECO:0000256" key="10">
    <source>
        <dbReference type="ARBA" id="ARBA00022777"/>
    </source>
</evidence>
<accession>A0A8J4VIS3</accession>
<dbReference type="AlphaFoldDB" id="A0A8J4VIS3"/>
<evidence type="ECO:0000259" key="17">
    <source>
        <dbReference type="PROSITE" id="PS50011"/>
    </source>
</evidence>
<dbReference type="PANTHER" id="PTHR45631:SF202">
    <property type="entry name" value="SENESCENCE-INDUCED RECEPTOR-LIKE SERINE_THREONINE-PROTEIN KINASE"/>
    <property type="match status" value="1"/>
</dbReference>
<proteinExistence type="predicted"/>
<dbReference type="InterPro" id="IPR001611">
    <property type="entry name" value="Leu-rich_rpt"/>
</dbReference>
<evidence type="ECO:0000256" key="4">
    <source>
        <dbReference type="ARBA" id="ARBA00022614"/>
    </source>
</evidence>
<dbReference type="InterPro" id="IPR000719">
    <property type="entry name" value="Prot_kinase_dom"/>
</dbReference>
<evidence type="ECO:0000256" key="11">
    <source>
        <dbReference type="ARBA" id="ARBA00022840"/>
    </source>
</evidence>
<sequence>MAVKICSHYSNKQEQVYMVMGQFKRFIPALFGGLALILLVQAQDQSGFISIDCGLAANLSYSEPTTGIIYISDATYIDTGVSKSIPLEFKDDLQQHVWTLRSFPQGIRNCYSINNIAQGTKYIIRANFFYMNYDGQGNLPEFDLHLGPNLWDTIKIENISLGVIKELIHVPSLNHIQVCLVNTGLGTPFISALELRPINSSLYVTNFGSLSLFLRSDLGSEKGYRYKDDVYDRYWSSLNFNDCKAVSTPLTVNPDYWVPSIVMSTAATPINESAPMEFYVQPTDTNSQFYVYMHFAEVVKLRANESRSFNITVNGELWYDGPISPRYLSTDTVYGPTALTGGKIVFSIFKTGNSTLPPIINAIEIYTVKDLSQSETDQQDVGAITNLKSTYGVERNWHGDPCAPQAYSWEGLNCSYEDYNPPRIISLNLSSSGLTGEISVDISNLVTLQYLDLSNNSLTGSVPEFLTQLKYLRVLNLKQNQLNGSIPAKLIERSEKGSLLLSVDENSNFCGSGSCNNKKKNIVVPIVASVGGLFILSLTVVAILWGLRSRKQQDTTKVAKVDLEPNVQNRSLESIQRQFTYPDLLRITNNFERILGKGGFGTVFHGCIENTQVAVKMLSASSVQGYQQFQAEVKLLMRVHHKNLTTLVGYCYEGTNMGLVYENMANGDLEAHLSGENTNILSWEARLQIAMDAAQGLEYLHHGCKPPIIHRDVKTTNILLNEKFRAKLADFGLSKIFPTDGGTHVSTVVAGTPGYLDPEYYITNWLTEKSDVYSFGVVLLEIITNRPVIERSKERTHISQWVSSMLAKGDIKNIVDPKLDGNYNVNSVWKAVEIAMLCLSPTSSKRPTMDQVVAELKECVETELAQRKDRHEDESKDSFDMININVTTALNPLAR</sequence>
<dbReference type="PRINTS" id="PR00019">
    <property type="entry name" value="LEURICHRPT"/>
</dbReference>
<keyword evidence="11 15" id="KW-0067">ATP-binding</keyword>
<dbReference type="CDD" id="cd14066">
    <property type="entry name" value="STKc_IRAK"/>
    <property type="match status" value="1"/>
</dbReference>
<dbReference type="InterPro" id="IPR024788">
    <property type="entry name" value="Malectin-like_Carb-bd_dom"/>
</dbReference>
<keyword evidence="10" id="KW-0418">Kinase</keyword>
<evidence type="ECO:0000256" key="9">
    <source>
        <dbReference type="ARBA" id="ARBA00022741"/>
    </source>
</evidence>
<dbReference type="FunFam" id="3.80.10.10:FF:000129">
    <property type="entry name" value="Leucine-rich repeat receptor-like kinase"/>
    <property type="match status" value="1"/>
</dbReference>
<reference evidence="18" key="1">
    <citation type="submission" date="2020-03" db="EMBL/GenBank/DDBJ databases">
        <title>Castanea mollissima Vanexum genome sequencing.</title>
        <authorList>
            <person name="Staton M."/>
        </authorList>
    </citation>
    <scope>NUCLEOTIDE SEQUENCE</scope>
    <source>
        <tissue evidence="18">Leaf</tissue>
    </source>
</reference>
<evidence type="ECO:0000256" key="13">
    <source>
        <dbReference type="ARBA" id="ARBA00023136"/>
    </source>
</evidence>
<keyword evidence="5" id="KW-0808">Transferase</keyword>
<evidence type="ECO:0000256" key="6">
    <source>
        <dbReference type="ARBA" id="ARBA00022692"/>
    </source>
</evidence>
<dbReference type="PROSITE" id="PS50011">
    <property type="entry name" value="PROTEIN_KINASE_DOM"/>
    <property type="match status" value="1"/>
</dbReference>
<evidence type="ECO:0000313" key="19">
    <source>
        <dbReference type="Proteomes" id="UP000737018"/>
    </source>
</evidence>
<dbReference type="InterPro" id="IPR008271">
    <property type="entry name" value="Ser/Thr_kinase_AS"/>
</dbReference>
<keyword evidence="14" id="KW-0675">Receptor</keyword>
<evidence type="ECO:0000313" key="18">
    <source>
        <dbReference type="EMBL" id="KAF3962683.1"/>
    </source>
</evidence>
<evidence type="ECO:0000256" key="7">
    <source>
        <dbReference type="ARBA" id="ARBA00022729"/>
    </source>
</evidence>
<evidence type="ECO:0000256" key="8">
    <source>
        <dbReference type="ARBA" id="ARBA00022737"/>
    </source>
</evidence>
<dbReference type="InterPro" id="IPR032675">
    <property type="entry name" value="LRR_dom_sf"/>
</dbReference>
<dbReference type="SUPFAM" id="SSF52058">
    <property type="entry name" value="L domain-like"/>
    <property type="match status" value="1"/>
</dbReference>
<dbReference type="GO" id="GO:0004674">
    <property type="term" value="F:protein serine/threonine kinase activity"/>
    <property type="evidence" value="ECO:0007669"/>
    <property type="project" value="UniProtKB-KW"/>
</dbReference>
<keyword evidence="19" id="KW-1185">Reference proteome</keyword>
<dbReference type="Pfam" id="PF12819">
    <property type="entry name" value="Malectin_like"/>
    <property type="match status" value="1"/>
</dbReference>
<evidence type="ECO:0000256" key="12">
    <source>
        <dbReference type="ARBA" id="ARBA00022989"/>
    </source>
</evidence>
<gene>
    <name evidence="18" type="ORF">CMV_012834</name>
</gene>
<dbReference type="SUPFAM" id="SSF56112">
    <property type="entry name" value="Protein kinase-like (PK-like)"/>
    <property type="match status" value="1"/>
</dbReference>
<dbReference type="EMBL" id="JRKL02001676">
    <property type="protein sequence ID" value="KAF3962683.1"/>
    <property type="molecule type" value="Genomic_DNA"/>
</dbReference>
<keyword evidence="6 16" id="KW-0812">Transmembrane</keyword>
<comment type="caution">
    <text evidence="18">The sequence shown here is derived from an EMBL/GenBank/DDBJ whole genome shotgun (WGS) entry which is preliminary data.</text>
</comment>
<evidence type="ECO:0000256" key="15">
    <source>
        <dbReference type="PROSITE-ProRule" id="PRU10141"/>
    </source>
</evidence>
<evidence type="ECO:0000256" key="16">
    <source>
        <dbReference type="SAM" id="Phobius"/>
    </source>
</evidence>
<keyword evidence="9 15" id="KW-0547">Nucleotide-binding</keyword>
<dbReference type="PROSITE" id="PS00108">
    <property type="entry name" value="PROTEIN_KINASE_ST"/>
    <property type="match status" value="1"/>
</dbReference>
<dbReference type="PROSITE" id="PS00107">
    <property type="entry name" value="PROTEIN_KINASE_ATP"/>
    <property type="match status" value="1"/>
</dbReference>
<comment type="subcellular location">
    <subcellularLocation>
        <location evidence="1">Membrane</location>
        <topology evidence="1">Single-pass membrane protein</topology>
    </subcellularLocation>
</comment>
<dbReference type="InterPro" id="IPR011009">
    <property type="entry name" value="Kinase-like_dom_sf"/>
</dbReference>
<protein>
    <recommendedName>
        <fullName evidence="17">Protein kinase domain-containing protein</fullName>
    </recommendedName>
</protein>
<evidence type="ECO:0000256" key="14">
    <source>
        <dbReference type="ARBA" id="ARBA00023170"/>
    </source>
</evidence>
<keyword evidence="4" id="KW-0433">Leucine-rich repeat</keyword>
<organism evidence="18 19">
    <name type="scientific">Castanea mollissima</name>
    <name type="common">Chinese chestnut</name>
    <dbReference type="NCBI Taxonomy" id="60419"/>
    <lineage>
        <taxon>Eukaryota</taxon>
        <taxon>Viridiplantae</taxon>
        <taxon>Streptophyta</taxon>
        <taxon>Embryophyta</taxon>
        <taxon>Tracheophyta</taxon>
        <taxon>Spermatophyta</taxon>
        <taxon>Magnoliopsida</taxon>
        <taxon>eudicotyledons</taxon>
        <taxon>Gunneridae</taxon>
        <taxon>Pentapetalae</taxon>
        <taxon>rosids</taxon>
        <taxon>fabids</taxon>
        <taxon>Fagales</taxon>
        <taxon>Fagaceae</taxon>
        <taxon>Castanea</taxon>
    </lineage>
</organism>
<dbReference type="OrthoDB" id="2017114at2759"/>
<name>A0A8J4VIS3_9ROSI</name>
<evidence type="ECO:0000256" key="1">
    <source>
        <dbReference type="ARBA" id="ARBA00004167"/>
    </source>
</evidence>
<dbReference type="FunFam" id="1.10.510.10:FF:000146">
    <property type="entry name" value="LRR receptor-like serine/threonine-protein kinase IOS1"/>
    <property type="match status" value="1"/>
</dbReference>
<evidence type="ECO:0000256" key="5">
    <source>
        <dbReference type="ARBA" id="ARBA00022679"/>
    </source>
</evidence>
<keyword evidence="7" id="KW-0732">Signal</keyword>
<dbReference type="PANTHER" id="PTHR45631">
    <property type="entry name" value="OS07G0107800 PROTEIN-RELATED"/>
    <property type="match status" value="1"/>
</dbReference>
<dbReference type="GO" id="GO:0005524">
    <property type="term" value="F:ATP binding"/>
    <property type="evidence" value="ECO:0007669"/>
    <property type="project" value="UniProtKB-UniRule"/>
</dbReference>
<keyword evidence="13 16" id="KW-0472">Membrane</keyword>
<dbReference type="Pfam" id="PF00560">
    <property type="entry name" value="LRR_1"/>
    <property type="match status" value="1"/>
</dbReference>
<dbReference type="Gene3D" id="3.80.10.10">
    <property type="entry name" value="Ribonuclease Inhibitor"/>
    <property type="match status" value="1"/>
</dbReference>
<evidence type="ECO:0000256" key="2">
    <source>
        <dbReference type="ARBA" id="ARBA00022527"/>
    </source>
</evidence>
<dbReference type="Gene3D" id="1.10.510.10">
    <property type="entry name" value="Transferase(Phosphotransferase) domain 1"/>
    <property type="match status" value="1"/>
</dbReference>